<keyword evidence="3" id="KW-1185">Reference proteome</keyword>
<gene>
    <name evidence="2" type="ORF">MNAB215_5816</name>
</gene>
<feature type="region of interest" description="Disordered" evidence="1">
    <location>
        <begin position="249"/>
        <end position="280"/>
    </location>
</feature>
<reference evidence="2 3" key="1">
    <citation type="submission" date="2017-01" db="EMBL/GenBank/DDBJ databases">
        <authorList>
            <consortium name="Urmite Genomes"/>
        </authorList>
    </citation>
    <scope>NUCLEOTIDE SEQUENCE [LARGE SCALE GENOMIC DNA]</scope>
    <source>
        <strain evidence="2 3">AB215</strain>
    </source>
</reference>
<name>A0A2U3PIK6_9MYCO</name>
<evidence type="ECO:0000256" key="1">
    <source>
        <dbReference type="SAM" id="MobiDB-lite"/>
    </source>
</evidence>
<sequence>MDIAELAKQVKRTPTAAGALINHALERWKTKNQKANAPRGFWDELSDATGIQSEHLKQRVKRAATQEDLERMRSSAPTSSEVAPIEPVVDPAAGEPGTELAADESVEGEYVDDGDGRFVLPATAAEADQLNGELGQLAMAVEWKRAALVYARVYVADSPGRPTEKVNPDLLTPKQYAGLGIHGLRSKTTVRRYWRIWQRAVEEGNAVPVKLGDCVQLPTVGWDEYLWPPEVEQPEESSAITDNHEAFEADERAEEDADTAVGEDRGHVAPPPERTPVPDQRMSAAWKWRLQVAARRVDKAIDLLVAAHEAHPAGSADGDAKTRARLAADIARWVEKLESLDVAVPAKSASVPVAGNG</sequence>
<dbReference type="AlphaFoldDB" id="A0A2U3PIK6"/>
<dbReference type="RefSeq" id="WP_077081824.1">
    <property type="nucleotide sequence ID" value="NZ_FUEZ01000004.1"/>
</dbReference>
<evidence type="ECO:0000313" key="2">
    <source>
        <dbReference type="EMBL" id="SPM43590.1"/>
    </source>
</evidence>
<dbReference type="STRING" id="1841861.GCA_900157365_04135"/>
<evidence type="ECO:0000313" key="3">
    <source>
        <dbReference type="Proteomes" id="UP000240424"/>
    </source>
</evidence>
<proteinExistence type="predicted"/>
<dbReference type="OrthoDB" id="4775638at2"/>
<accession>A0A2U3PIK6</accession>
<dbReference type="EMBL" id="FUEZ01000004">
    <property type="protein sequence ID" value="SPM43590.1"/>
    <property type="molecule type" value="Genomic_DNA"/>
</dbReference>
<organism evidence="2 3">
    <name type="scientific">Mycobacterium numidiamassiliense</name>
    <dbReference type="NCBI Taxonomy" id="1841861"/>
    <lineage>
        <taxon>Bacteria</taxon>
        <taxon>Bacillati</taxon>
        <taxon>Actinomycetota</taxon>
        <taxon>Actinomycetes</taxon>
        <taxon>Mycobacteriales</taxon>
        <taxon>Mycobacteriaceae</taxon>
        <taxon>Mycobacterium</taxon>
    </lineage>
</organism>
<dbReference type="Proteomes" id="UP000240424">
    <property type="component" value="Unassembled WGS sequence"/>
</dbReference>
<protein>
    <submittedName>
        <fullName evidence="2">Mycobacterium numidiamassiliense ORFan</fullName>
    </submittedName>
</protein>